<evidence type="ECO:0000256" key="3">
    <source>
        <dbReference type="ARBA" id="ARBA00022801"/>
    </source>
</evidence>
<dbReference type="PANTHER" id="PTHR22925:SF3">
    <property type="entry name" value="GLYCOSYL HYDROLASE FAMILY PROTEIN 43"/>
    <property type="match status" value="1"/>
</dbReference>
<dbReference type="PANTHER" id="PTHR22925">
    <property type="entry name" value="GLYCOSYL HYDROLASE 43 FAMILY MEMBER"/>
    <property type="match status" value="1"/>
</dbReference>
<keyword evidence="7" id="KW-1185">Reference proteome</keyword>
<dbReference type="Proteomes" id="UP001197770">
    <property type="component" value="Unassembled WGS sequence"/>
</dbReference>
<accession>A0ABS8GMV9</accession>
<dbReference type="Gene3D" id="2.60.120.260">
    <property type="entry name" value="Galactose-binding domain-like"/>
    <property type="match status" value="1"/>
</dbReference>
<dbReference type="Pfam" id="PF04616">
    <property type="entry name" value="Glyco_hydro_43"/>
    <property type="match status" value="1"/>
</dbReference>
<protein>
    <submittedName>
        <fullName evidence="6">Family 43 glycosylhydrolase</fullName>
    </submittedName>
</protein>
<dbReference type="Pfam" id="PF18962">
    <property type="entry name" value="Por_Secre_tail"/>
    <property type="match status" value="1"/>
</dbReference>
<keyword evidence="4" id="KW-0326">Glycosidase</keyword>
<evidence type="ECO:0000256" key="2">
    <source>
        <dbReference type="ARBA" id="ARBA00022729"/>
    </source>
</evidence>
<evidence type="ECO:0000256" key="1">
    <source>
        <dbReference type="ARBA" id="ARBA00009865"/>
    </source>
</evidence>
<dbReference type="Pfam" id="PF13573">
    <property type="entry name" value="SprB"/>
    <property type="match status" value="1"/>
</dbReference>
<comment type="caution">
    <text evidence="6">The sequence shown here is derived from an EMBL/GenBank/DDBJ whole genome shotgun (WGS) entry which is preliminary data.</text>
</comment>
<comment type="similarity">
    <text evidence="1">Belongs to the glycosyl hydrolase 43 family.</text>
</comment>
<dbReference type="EMBL" id="JAJGMW010000001">
    <property type="protein sequence ID" value="MCC4211250.1"/>
    <property type="molecule type" value="Genomic_DNA"/>
</dbReference>
<dbReference type="SUPFAM" id="SSF49785">
    <property type="entry name" value="Galactose-binding domain-like"/>
    <property type="match status" value="1"/>
</dbReference>
<sequence length="857" mass="95633">MFKKLLFIALSFAFSVSGFSQKESIRNGVSWFDTDGNRISAHGASILQHDGVYYMLGQDYSNDFFTIGVNLYSSTDLVNWTFLNKVIDATTNPEIASQQRITVRPNLVYNEATDRFIIWSGWKNRSLTYGAIAIFSSPTVDGNYAFEKIIEPLGYDSNDSTLFVDTDNTAYYISNNKDNRSLNIYKLTPDYMDLTGDVNILFAGTSKEAPVLFKKDGYYYLLNSYKTGWDPNEGQYAYTTSIMKQWSSLRNFGNRITYDTQPTAAFSVTGSEGTSYFYMGDRWKDPDLRESKNIILPIEASFGNLSLKYVPELKIDMEKGTWSAYDDNVYVPNNDWRVITVSSEQNNTTFSSSNVFDNNVNTIWNTNYTNGIDSYPHEMIIDLGNNYDVSGFMCVPRQDRSPNLISDFQLYLSMDGENWGKPVASGRMSYWSELYFPVKNAKYMKLVGRSDIFGTRFASAAEFRLMMNSEDYEENGINSYYNINGGSFSVGTKIGVDISDTVRLGPQAQTPTGQTQFYGSWSYHGPKDYYFEGRAPFISDIESDDLGQYTVYYLDDKFNVQTKNIEIGLKLKTKLIEVSDVVCNGDATGSASIEVMDGFAPYTYEWSNGQKMQQATDLSAGEYTVAVTDASGYTITENIKINEPEALQIRVTENAELQFGYESQCVTLEVQSVTGGSGNYSYLWSTGEISKTIEVCPTETTIYTVLVTDEAGCTISESSEVTVEDVRCTQSSGMTKILLCYKGKTLCVAKSAVPALVENGALIGSCTTEDPVEIEQLSIYPNPTSDLATVSVNSVIANKGSLTIYDMLGTIIYESKIKLNAGENAFEIDLSQQKPGVYIAQIRSANLEPLSAEIIKN</sequence>
<keyword evidence="2" id="KW-0732">Signal</keyword>
<organism evidence="6 7">
    <name type="scientific">Leeuwenhoekiella parthenopeia</name>
    <dbReference type="NCBI Taxonomy" id="2890320"/>
    <lineage>
        <taxon>Bacteria</taxon>
        <taxon>Pseudomonadati</taxon>
        <taxon>Bacteroidota</taxon>
        <taxon>Flavobacteriia</taxon>
        <taxon>Flavobacteriales</taxon>
        <taxon>Flavobacteriaceae</taxon>
        <taxon>Leeuwenhoekiella</taxon>
    </lineage>
</organism>
<name>A0ABS8GMV9_9FLAO</name>
<dbReference type="InterPro" id="IPR025667">
    <property type="entry name" value="SprB_repeat"/>
</dbReference>
<evidence type="ECO:0000313" key="7">
    <source>
        <dbReference type="Proteomes" id="UP001197770"/>
    </source>
</evidence>
<gene>
    <name evidence="6" type="ORF">LLW17_00845</name>
</gene>
<dbReference type="Pfam" id="PF00754">
    <property type="entry name" value="F5_F8_type_C"/>
    <property type="match status" value="1"/>
</dbReference>
<dbReference type="InterPro" id="IPR026444">
    <property type="entry name" value="Secre_tail"/>
</dbReference>
<proteinExistence type="inferred from homology"/>
<dbReference type="SUPFAM" id="SSF75005">
    <property type="entry name" value="Arabinanase/levansucrase/invertase"/>
    <property type="match status" value="1"/>
</dbReference>
<keyword evidence="3" id="KW-0378">Hydrolase</keyword>
<dbReference type="InterPro" id="IPR006710">
    <property type="entry name" value="Glyco_hydro_43"/>
</dbReference>
<evidence type="ECO:0000259" key="5">
    <source>
        <dbReference type="PROSITE" id="PS50022"/>
    </source>
</evidence>
<dbReference type="InterPro" id="IPR000421">
    <property type="entry name" value="FA58C"/>
</dbReference>
<reference evidence="6 7" key="1">
    <citation type="submission" date="2021-11" db="EMBL/GenBank/DDBJ databases">
        <title>Seasonal and diel survey of microbial diversity of the Tyrrhenian coast.</title>
        <authorList>
            <person name="Gattoni G."/>
            <person name="Corral P."/>
        </authorList>
    </citation>
    <scope>NUCLEOTIDE SEQUENCE [LARGE SCALE GENOMIC DNA]</scope>
    <source>
        <strain evidence="6 7">Mr9</strain>
    </source>
</reference>
<dbReference type="NCBIfam" id="TIGR04183">
    <property type="entry name" value="Por_Secre_tail"/>
    <property type="match status" value="1"/>
</dbReference>
<dbReference type="Gene3D" id="2.115.10.20">
    <property type="entry name" value="Glycosyl hydrolase domain, family 43"/>
    <property type="match status" value="1"/>
</dbReference>
<dbReference type="InterPro" id="IPR008979">
    <property type="entry name" value="Galactose-bd-like_sf"/>
</dbReference>
<dbReference type="RefSeq" id="WP_228228374.1">
    <property type="nucleotide sequence ID" value="NZ_JAJGMW010000001.1"/>
</dbReference>
<dbReference type="PROSITE" id="PS50022">
    <property type="entry name" value="FA58C_3"/>
    <property type="match status" value="1"/>
</dbReference>
<dbReference type="CDD" id="cd18822">
    <property type="entry name" value="GH43_CtGH43-like"/>
    <property type="match status" value="1"/>
</dbReference>
<dbReference type="InterPro" id="IPR023296">
    <property type="entry name" value="Glyco_hydro_beta-prop_sf"/>
</dbReference>
<feature type="domain" description="F5/8 type C" evidence="5">
    <location>
        <begin position="310"/>
        <end position="468"/>
    </location>
</feature>
<evidence type="ECO:0000313" key="6">
    <source>
        <dbReference type="EMBL" id="MCC4211250.1"/>
    </source>
</evidence>
<dbReference type="Gene3D" id="2.60.40.740">
    <property type="match status" value="1"/>
</dbReference>
<evidence type="ECO:0000256" key="4">
    <source>
        <dbReference type="ARBA" id="ARBA00023295"/>
    </source>
</evidence>